<proteinExistence type="inferred from homology"/>
<dbReference type="CDD" id="cd00371">
    <property type="entry name" value="HMA"/>
    <property type="match status" value="3"/>
</dbReference>
<evidence type="ECO:0000313" key="13">
    <source>
        <dbReference type="Proteomes" id="UP000269539"/>
    </source>
</evidence>
<dbReference type="InterPro" id="IPR036163">
    <property type="entry name" value="HMA_dom_sf"/>
</dbReference>
<dbReference type="Gene3D" id="3.40.50.1000">
    <property type="entry name" value="HAD superfamily/HAD-like"/>
    <property type="match status" value="1"/>
</dbReference>
<evidence type="ECO:0000256" key="5">
    <source>
        <dbReference type="ARBA" id="ARBA00022741"/>
    </source>
</evidence>
<reference evidence="12 13" key="1">
    <citation type="journal article" date="2018" name="BMC Genomics">
        <title>Genomic evidence for intraspecific hybridization in a clonal and extremely halotolerant yeast.</title>
        <authorList>
            <person name="Gostincar C."/>
            <person name="Stajich J.E."/>
            <person name="Zupancic J."/>
            <person name="Zalar P."/>
            <person name="Gunde-Cimerman N."/>
        </authorList>
    </citation>
    <scope>NUCLEOTIDE SEQUENCE [LARGE SCALE GENOMIC DNA]</scope>
    <source>
        <strain evidence="12 13">EXF-10513</strain>
    </source>
</reference>
<feature type="domain" description="HMA" evidence="11">
    <location>
        <begin position="251"/>
        <end position="316"/>
    </location>
</feature>
<dbReference type="SUPFAM" id="SSF81653">
    <property type="entry name" value="Calcium ATPase, transduction domain A"/>
    <property type="match status" value="1"/>
</dbReference>
<dbReference type="Pfam" id="PF00122">
    <property type="entry name" value="E1-E2_ATPase"/>
    <property type="match status" value="1"/>
</dbReference>
<keyword evidence="7" id="KW-1278">Translocase</keyword>
<dbReference type="Pfam" id="PF00403">
    <property type="entry name" value="HMA"/>
    <property type="match status" value="2"/>
</dbReference>
<dbReference type="Gene3D" id="3.30.70.100">
    <property type="match status" value="4"/>
</dbReference>
<gene>
    <name evidence="12" type="ORF">D0864_09201</name>
</gene>
<evidence type="ECO:0000256" key="2">
    <source>
        <dbReference type="ARBA" id="ARBA00006024"/>
    </source>
</evidence>
<comment type="similarity">
    <text evidence="2 10">Belongs to the cation transport ATPase (P-type) (TC 3.A.3) family. Type IB subfamily.</text>
</comment>
<dbReference type="EMBL" id="QWIO01001123">
    <property type="protein sequence ID" value="RMY78855.1"/>
    <property type="molecule type" value="Genomic_DNA"/>
</dbReference>
<feature type="transmembrane region" description="Helical" evidence="10">
    <location>
        <begin position="755"/>
        <end position="783"/>
    </location>
</feature>
<dbReference type="GO" id="GO:0055070">
    <property type="term" value="P:copper ion homeostasis"/>
    <property type="evidence" value="ECO:0007669"/>
    <property type="project" value="TreeGrafter"/>
</dbReference>
<dbReference type="SUPFAM" id="SSF56784">
    <property type="entry name" value="HAD-like"/>
    <property type="match status" value="1"/>
</dbReference>
<sequence length="1174" mass="125443">MAQPPTRSTLTVPLQTSLLIPNLHCPTCVSHITSLMDDFDPAPTIKNISIINHIVTIRHDSTVSAASISDALTSAGYEVFDMILDPASNEKLPSRAGGNDLFEEAVERWDPKHQSQVDKSARVAHDTNCQMCAAHSSTKTVSVGLKSVSTFGDVDTPPLSLAILSIDGMTCSSCVGHVTKALQGVGTVERADVSVVGHSANVQFRADETESVTKELTRAVEDAGYDAQLMELRLVPVSEGKKTVEVKNESWRATYAIEGMSCSSCVGKISAVIEKLPFVERADINLVAHSGSVVFSGKRNEHLVLAAIAESGYSGTLVDLEPLKKHETVQARTVSLRITGMHCPQCPKRVIEAVRELQAEIQKAPTLDSPILTISYVPNAPELTIRRIMADLSDLDQSFAVTIHKPISIEERSREMLKKEQRAIFLRALLAVVTAIPSLIIGVVYMNLVSKHDKGYMYLMHPLQGVSRAEWANFIMATPVYFFAADHFHRRMLKEVYALWRPRSPVPIAKRLYRFGSMNMLISLGTTIAYFSSLAELIVAASDPSKNMIESSKQSYFDSVVFLTMFLLLGRLAEAHMKAKSGDAVSALGKLRPVEASLVVQSGKNGSAEVEKVNVDVIDTGDLVKIPHGSSPPCDGILLDESGDFDESSLTGESRVVGKQKGDGIFSGTINKGSAITIRVTGPAGASMLDSIIQIVREGQSKRAPMERIADLLTAYFVPVVVVIAITTWIVWLALGLSGTLPLEYLDNNIGGWPFWSLQFAIAVFVIACPCGLGLAAPTALFVGGGLAAKRGILVKGGGEAFQEASNLDAVVFDKTGTLTEGAEPKVVQHKIFHVAAGLDKPTILGMLKSVEENSSHPLARAAVSFSLSEGVTAVEVSTIDEVAGKGLKATSQPAHSESQTQYEVLVGNEALLQDYSVAIPQDSVDLLESWKASGNSVMLLACRVSGEKWGLGAIFAASDPLRAEAAEVVSSLQARGVDVWMLSGDNPKTANAVGSHVGILPDNIIAGVLPTQKADKVRYLQQTLRPKRGGGFQNALTNKRSRATVAMVGDGINDAPALAAADVGIAVASGSDVAVQSAAFVLVQSDLRAVLTLVTLSRAVFRRVILNFFWAALYNMVALPVAAGVLYPIQTGGGSRVRLDPAWAALAMALSSISVVASSLLLRTRIPGAGFRE</sequence>
<dbReference type="InterPro" id="IPR059000">
    <property type="entry name" value="ATPase_P-type_domA"/>
</dbReference>
<dbReference type="PANTHER" id="PTHR43520:SF32">
    <property type="entry name" value="COPPER RESISTANCE P-TYPE ATPASE (EUROFUNG)"/>
    <property type="match status" value="1"/>
</dbReference>
<dbReference type="InterPro" id="IPR023214">
    <property type="entry name" value="HAD_sf"/>
</dbReference>
<keyword evidence="5 10" id="KW-0547">Nucleotide-binding</keyword>
<dbReference type="SFLD" id="SFLDS00003">
    <property type="entry name" value="Haloacid_Dehalogenase"/>
    <property type="match status" value="1"/>
</dbReference>
<dbReference type="InterPro" id="IPR027256">
    <property type="entry name" value="P-typ_ATPase_IB"/>
</dbReference>
<feature type="transmembrane region" description="Helical" evidence="10">
    <location>
        <begin position="1142"/>
        <end position="1163"/>
    </location>
</feature>
<protein>
    <recommendedName>
        <fullName evidence="11">HMA domain-containing protein</fullName>
    </recommendedName>
</protein>
<comment type="subcellular location">
    <subcellularLocation>
        <location evidence="1">Membrane</location>
        <topology evidence="1">Multi-pass membrane protein</topology>
    </subcellularLocation>
</comment>
<dbReference type="SFLD" id="SFLDF00027">
    <property type="entry name" value="p-type_atpase"/>
    <property type="match status" value="1"/>
</dbReference>
<dbReference type="Pfam" id="PF00702">
    <property type="entry name" value="Hydrolase"/>
    <property type="match status" value="1"/>
</dbReference>
<dbReference type="AlphaFoldDB" id="A0A3M7EQ95"/>
<feature type="transmembrane region" description="Helical" evidence="10">
    <location>
        <begin position="520"/>
        <end position="542"/>
    </location>
</feature>
<dbReference type="SFLD" id="SFLDG00002">
    <property type="entry name" value="C1.7:_P-type_atpase_like"/>
    <property type="match status" value="1"/>
</dbReference>
<dbReference type="PRINTS" id="PR00119">
    <property type="entry name" value="CATATPASE"/>
</dbReference>
<dbReference type="PROSITE" id="PS01047">
    <property type="entry name" value="HMA_1"/>
    <property type="match status" value="2"/>
</dbReference>
<dbReference type="FunFam" id="2.70.150.10:FF:000068">
    <property type="entry name" value="Copper resistance-associated P-type ATPase"/>
    <property type="match status" value="1"/>
</dbReference>
<dbReference type="GO" id="GO:0005524">
    <property type="term" value="F:ATP binding"/>
    <property type="evidence" value="ECO:0007669"/>
    <property type="project" value="UniProtKB-UniRule"/>
</dbReference>
<dbReference type="NCBIfam" id="TIGR01525">
    <property type="entry name" value="ATPase-IB_hvy"/>
    <property type="match status" value="1"/>
</dbReference>
<dbReference type="CDD" id="cd02094">
    <property type="entry name" value="P-type_ATPase_Cu-like"/>
    <property type="match status" value="1"/>
</dbReference>
<dbReference type="SUPFAM" id="SSF81665">
    <property type="entry name" value="Calcium ATPase, transmembrane domain M"/>
    <property type="match status" value="1"/>
</dbReference>
<feature type="transmembrane region" description="Helical" evidence="10">
    <location>
        <begin position="554"/>
        <end position="573"/>
    </location>
</feature>
<dbReference type="InterPro" id="IPR044492">
    <property type="entry name" value="P_typ_ATPase_HD_dom"/>
</dbReference>
<dbReference type="GO" id="GO:0016020">
    <property type="term" value="C:membrane"/>
    <property type="evidence" value="ECO:0007669"/>
    <property type="project" value="UniProtKB-SubCell"/>
</dbReference>
<dbReference type="InterPro" id="IPR023298">
    <property type="entry name" value="ATPase_P-typ_TM_dom_sf"/>
</dbReference>
<evidence type="ECO:0000256" key="3">
    <source>
        <dbReference type="ARBA" id="ARBA00022692"/>
    </source>
</evidence>
<dbReference type="InterPro" id="IPR006121">
    <property type="entry name" value="HMA_dom"/>
</dbReference>
<evidence type="ECO:0000256" key="6">
    <source>
        <dbReference type="ARBA" id="ARBA00022840"/>
    </source>
</evidence>
<accession>A0A3M7EQ95</accession>
<keyword evidence="6 10" id="KW-0067">ATP-binding</keyword>
<dbReference type="PROSITE" id="PS00154">
    <property type="entry name" value="ATPASE_E1_E2"/>
    <property type="match status" value="1"/>
</dbReference>
<feature type="transmembrane region" description="Helical" evidence="10">
    <location>
        <begin position="424"/>
        <end position="446"/>
    </location>
</feature>
<dbReference type="GO" id="GO:0043682">
    <property type="term" value="F:P-type divalent copper transporter activity"/>
    <property type="evidence" value="ECO:0007669"/>
    <property type="project" value="TreeGrafter"/>
</dbReference>
<evidence type="ECO:0000256" key="1">
    <source>
        <dbReference type="ARBA" id="ARBA00004141"/>
    </source>
</evidence>
<dbReference type="PANTHER" id="PTHR43520">
    <property type="entry name" value="ATP7, ISOFORM B"/>
    <property type="match status" value="1"/>
</dbReference>
<evidence type="ECO:0000313" key="12">
    <source>
        <dbReference type="EMBL" id="RMY78855.1"/>
    </source>
</evidence>
<dbReference type="Proteomes" id="UP000269539">
    <property type="component" value="Unassembled WGS sequence"/>
</dbReference>
<keyword evidence="9 10" id="KW-0472">Membrane</keyword>
<dbReference type="NCBIfam" id="TIGR01494">
    <property type="entry name" value="ATPase_P-type"/>
    <property type="match status" value="2"/>
</dbReference>
<dbReference type="InterPro" id="IPR018303">
    <property type="entry name" value="ATPase_P-typ_P_site"/>
</dbReference>
<keyword evidence="4 10" id="KW-0479">Metal-binding</keyword>
<dbReference type="Gene3D" id="3.40.1110.10">
    <property type="entry name" value="Calcium-transporting ATPase, cytoplasmic domain N"/>
    <property type="match status" value="1"/>
</dbReference>
<organism evidence="12 13">
    <name type="scientific">Hortaea werneckii</name>
    <name type="common">Black yeast</name>
    <name type="synonym">Cladosporium werneckii</name>
    <dbReference type="NCBI Taxonomy" id="91943"/>
    <lineage>
        <taxon>Eukaryota</taxon>
        <taxon>Fungi</taxon>
        <taxon>Dikarya</taxon>
        <taxon>Ascomycota</taxon>
        <taxon>Pezizomycotina</taxon>
        <taxon>Dothideomycetes</taxon>
        <taxon>Dothideomycetidae</taxon>
        <taxon>Mycosphaerellales</taxon>
        <taxon>Teratosphaeriaceae</taxon>
        <taxon>Hortaea</taxon>
    </lineage>
</organism>
<evidence type="ECO:0000256" key="7">
    <source>
        <dbReference type="ARBA" id="ARBA00022967"/>
    </source>
</evidence>
<dbReference type="SUPFAM" id="SSF81660">
    <property type="entry name" value="Metal cation-transporting ATPase, ATP-binding domain N"/>
    <property type="match status" value="1"/>
</dbReference>
<evidence type="ECO:0000259" key="11">
    <source>
        <dbReference type="PROSITE" id="PS50846"/>
    </source>
</evidence>
<dbReference type="InterPro" id="IPR036412">
    <property type="entry name" value="HAD-like_sf"/>
</dbReference>
<feature type="transmembrane region" description="Helical" evidence="10">
    <location>
        <begin position="712"/>
        <end position="735"/>
    </location>
</feature>
<name>A0A3M7EQ95_HORWE</name>
<dbReference type="InterPro" id="IPR008250">
    <property type="entry name" value="ATPase_P-typ_transduc_dom_A_sf"/>
</dbReference>
<evidence type="ECO:0000256" key="4">
    <source>
        <dbReference type="ARBA" id="ARBA00022723"/>
    </source>
</evidence>
<feature type="transmembrane region" description="Helical" evidence="10">
    <location>
        <begin position="1109"/>
        <end position="1130"/>
    </location>
</feature>
<keyword evidence="8 10" id="KW-1133">Transmembrane helix</keyword>
<comment type="caution">
    <text evidence="12">The sequence shown here is derived from an EMBL/GenBank/DDBJ whole genome shotgun (WGS) entry which is preliminary data.</text>
</comment>
<dbReference type="SUPFAM" id="SSF55008">
    <property type="entry name" value="HMA, heavy metal-associated domain"/>
    <property type="match status" value="4"/>
</dbReference>
<dbReference type="InterPro" id="IPR001757">
    <property type="entry name" value="P_typ_ATPase"/>
</dbReference>
<evidence type="ECO:0000256" key="9">
    <source>
        <dbReference type="ARBA" id="ARBA00023136"/>
    </source>
</evidence>
<feature type="transmembrane region" description="Helical" evidence="10">
    <location>
        <begin position="466"/>
        <end position="484"/>
    </location>
</feature>
<feature type="domain" description="HMA" evidence="11">
    <location>
        <begin position="160"/>
        <end position="228"/>
    </location>
</feature>
<dbReference type="Gene3D" id="2.70.150.10">
    <property type="entry name" value="Calcium-transporting ATPase, cytoplasmic transduction domain A"/>
    <property type="match status" value="1"/>
</dbReference>
<dbReference type="PROSITE" id="PS50846">
    <property type="entry name" value="HMA_2"/>
    <property type="match status" value="2"/>
</dbReference>
<evidence type="ECO:0000256" key="10">
    <source>
        <dbReference type="RuleBase" id="RU362081"/>
    </source>
</evidence>
<dbReference type="InterPro" id="IPR017969">
    <property type="entry name" value="Heavy-metal-associated_CS"/>
</dbReference>
<dbReference type="InterPro" id="IPR023299">
    <property type="entry name" value="ATPase_P-typ_cyto_dom_N"/>
</dbReference>
<evidence type="ECO:0000256" key="8">
    <source>
        <dbReference type="ARBA" id="ARBA00022989"/>
    </source>
</evidence>
<dbReference type="GO" id="GO:0016887">
    <property type="term" value="F:ATP hydrolysis activity"/>
    <property type="evidence" value="ECO:0007669"/>
    <property type="project" value="InterPro"/>
</dbReference>
<dbReference type="GO" id="GO:0005507">
    <property type="term" value="F:copper ion binding"/>
    <property type="evidence" value="ECO:0007669"/>
    <property type="project" value="TreeGrafter"/>
</dbReference>
<keyword evidence="3 10" id="KW-0812">Transmembrane</keyword>